<keyword evidence="9 10" id="KW-0472">Membrane</keyword>
<evidence type="ECO:0000259" key="13">
    <source>
        <dbReference type="Pfam" id="PF22776"/>
    </source>
</evidence>
<dbReference type="PANTHER" id="PTHR30540">
    <property type="entry name" value="OSMOTIC STRESS POTASSIUM TRANSPORTER"/>
    <property type="match status" value="1"/>
</dbReference>
<name>A0A6G1ECT7_9ORYZ</name>
<evidence type="ECO:0000256" key="4">
    <source>
        <dbReference type="ARBA" id="ARBA00022538"/>
    </source>
</evidence>
<feature type="transmembrane region" description="Helical" evidence="10">
    <location>
        <begin position="365"/>
        <end position="387"/>
    </location>
</feature>
<feature type="transmembrane region" description="Helical" evidence="10">
    <location>
        <begin position="331"/>
        <end position="353"/>
    </location>
</feature>
<proteinExistence type="inferred from homology"/>
<dbReference type="InterPro" id="IPR053952">
    <property type="entry name" value="K_trans_C"/>
</dbReference>
<evidence type="ECO:0000259" key="12">
    <source>
        <dbReference type="Pfam" id="PF02705"/>
    </source>
</evidence>
<evidence type="ECO:0000256" key="11">
    <source>
        <dbReference type="SAM" id="MobiDB-lite"/>
    </source>
</evidence>
<evidence type="ECO:0000313" key="15">
    <source>
        <dbReference type="Proteomes" id="UP000479710"/>
    </source>
</evidence>
<keyword evidence="8 10" id="KW-0406">Ion transport</keyword>
<comment type="function">
    <text evidence="10">Potassium transporter.</text>
</comment>
<evidence type="ECO:0000256" key="7">
    <source>
        <dbReference type="ARBA" id="ARBA00022989"/>
    </source>
</evidence>
<keyword evidence="15" id="KW-1185">Reference proteome</keyword>
<evidence type="ECO:0000313" key="14">
    <source>
        <dbReference type="EMBL" id="KAF0922264.1"/>
    </source>
</evidence>
<reference evidence="14 15" key="1">
    <citation type="submission" date="2019-11" db="EMBL/GenBank/DDBJ databases">
        <title>Whole genome sequence of Oryza granulata.</title>
        <authorList>
            <person name="Li W."/>
        </authorList>
    </citation>
    <scope>NUCLEOTIDE SEQUENCE [LARGE SCALE GENOMIC DNA]</scope>
    <source>
        <strain evidence="15">cv. Menghai</strain>
        <tissue evidence="14">Leaf</tissue>
    </source>
</reference>
<feature type="transmembrane region" description="Helical" evidence="10">
    <location>
        <begin position="457"/>
        <end position="478"/>
    </location>
</feature>
<evidence type="ECO:0000256" key="5">
    <source>
        <dbReference type="ARBA" id="ARBA00022692"/>
    </source>
</evidence>
<dbReference type="OrthoDB" id="638184at2759"/>
<accession>A0A6G1ECT7</accession>
<dbReference type="InterPro" id="IPR053951">
    <property type="entry name" value="K_trans_N"/>
</dbReference>
<evidence type="ECO:0000256" key="2">
    <source>
        <dbReference type="ARBA" id="ARBA00008440"/>
    </source>
</evidence>
<feature type="transmembrane region" description="Helical" evidence="10">
    <location>
        <begin position="484"/>
        <end position="505"/>
    </location>
</feature>
<feature type="transmembrane region" description="Helical" evidence="10">
    <location>
        <begin position="512"/>
        <end position="531"/>
    </location>
</feature>
<feature type="transmembrane region" description="Helical" evidence="10">
    <location>
        <begin position="425"/>
        <end position="445"/>
    </location>
</feature>
<keyword evidence="5 10" id="KW-0812">Transmembrane</keyword>
<feature type="transmembrane region" description="Helical" evidence="10">
    <location>
        <begin position="95"/>
        <end position="119"/>
    </location>
</feature>
<organism evidence="14 15">
    <name type="scientific">Oryza meyeriana var. granulata</name>
    <dbReference type="NCBI Taxonomy" id="110450"/>
    <lineage>
        <taxon>Eukaryota</taxon>
        <taxon>Viridiplantae</taxon>
        <taxon>Streptophyta</taxon>
        <taxon>Embryophyta</taxon>
        <taxon>Tracheophyta</taxon>
        <taxon>Spermatophyta</taxon>
        <taxon>Magnoliopsida</taxon>
        <taxon>Liliopsida</taxon>
        <taxon>Poales</taxon>
        <taxon>Poaceae</taxon>
        <taxon>BOP clade</taxon>
        <taxon>Oryzoideae</taxon>
        <taxon>Oryzeae</taxon>
        <taxon>Oryzinae</taxon>
        <taxon>Oryza</taxon>
        <taxon>Oryza meyeriana</taxon>
    </lineage>
</organism>
<evidence type="ECO:0000256" key="1">
    <source>
        <dbReference type="ARBA" id="ARBA00004141"/>
    </source>
</evidence>
<feature type="domain" description="K+ potassium transporter integral membrane" evidence="12">
    <location>
        <begin position="61"/>
        <end position="549"/>
    </location>
</feature>
<comment type="caution">
    <text evidence="10">Lacks conserved residue(s) required for the propagation of feature annotation.</text>
</comment>
<evidence type="ECO:0000256" key="8">
    <source>
        <dbReference type="ARBA" id="ARBA00023065"/>
    </source>
</evidence>
<feature type="region of interest" description="Disordered" evidence="11">
    <location>
        <begin position="1"/>
        <end position="24"/>
    </location>
</feature>
<evidence type="ECO:0000256" key="9">
    <source>
        <dbReference type="ARBA" id="ARBA00023136"/>
    </source>
</evidence>
<comment type="subcellular location">
    <subcellularLocation>
        <location evidence="1 10">Membrane</location>
        <topology evidence="1 10">Multi-pass membrane protein</topology>
    </subcellularLocation>
</comment>
<dbReference type="EMBL" id="SPHZ02000004">
    <property type="protein sequence ID" value="KAF0922264.1"/>
    <property type="molecule type" value="Genomic_DNA"/>
</dbReference>
<feature type="transmembrane region" description="Helical" evidence="10">
    <location>
        <begin position="254"/>
        <end position="276"/>
    </location>
</feature>
<dbReference type="InterPro" id="IPR003855">
    <property type="entry name" value="K+_transporter"/>
</dbReference>
<keyword evidence="3" id="KW-0813">Transport</keyword>
<feature type="transmembrane region" description="Helical" evidence="10">
    <location>
        <begin position="186"/>
        <end position="218"/>
    </location>
</feature>
<keyword evidence="6 10" id="KW-0630">Potassium</keyword>
<feature type="domain" description="K+ potassium transporter C-terminal" evidence="13">
    <location>
        <begin position="562"/>
        <end position="804"/>
    </location>
</feature>
<dbReference type="Pfam" id="PF22776">
    <property type="entry name" value="K_trans_C"/>
    <property type="match status" value="1"/>
</dbReference>
<comment type="similarity">
    <text evidence="2 10">Belongs to the HAK/KUP transporter (TC 2.A.72.3) family.</text>
</comment>
<feature type="transmembrane region" description="Helical" evidence="10">
    <location>
        <begin position="230"/>
        <end position="248"/>
    </location>
</feature>
<keyword evidence="4 10" id="KW-0633">Potassium transport</keyword>
<dbReference type="NCBIfam" id="TIGR00794">
    <property type="entry name" value="kup"/>
    <property type="match status" value="1"/>
</dbReference>
<protein>
    <recommendedName>
        <fullName evidence="10">Potassium transporter</fullName>
    </recommendedName>
</protein>
<dbReference type="PANTHER" id="PTHR30540:SF28">
    <property type="entry name" value="POTASSIUM TRANSPORTER 21"/>
    <property type="match status" value="1"/>
</dbReference>
<keyword evidence="7 10" id="KW-1133">Transmembrane helix</keyword>
<dbReference type="GO" id="GO:0015079">
    <property type="term" value="F:potassium ion transmembrane transporter activity"/>
    <property type="evidence" value="ECO:0007669"/>
    <property type="project" value="UniProtKB-UniRule"/>
</dbReference>
<sequence length="804" mass="90784">MDPGVEKDSRQMEVVDLESGRPNDAATVERQDSLFREAVRAEHAGASDWDEQDSWGRTMRLAFQCVGILYGDIGTSPLYVYSSTFEHGIEHTDDVVGVLSLIIYSFLLFTVIKIVFIALHANDHGDGGTFALYTLISRHAKVSLIPNHQAEDELISGYSNIGKPSATLRKAHWLKQLLETSKSAKISLFLLTILAIAMVISDAVLTPPISVLSAVGGLREKAPHLTTDQIVWITVAILVVLFAVQRYGTDKVGYSFAPIILLWLFLIGAIGLYNLIKHDISVLRAFNPKYIINYFHRNKKEGWVSLGAILLCFTGSEALFANLGYFSIRSIQLSFSFVLLPSVLLTYIGQAAFLTKNPMHVANTFFAATPISLFWPTFIMAIAASIIGSQAMISCTFATVSHLQSLSCFPRVKIFHTSKRFPGQLYIPGVNFLLCAAACIITVSFKTTAIIGKAHEICVILVMIITTLLMTIVMLLVWKINSLWIAFFFVIFTSTEVVYLSSVLYKFPHGPYVPVAMSVVLMVVMIVWHYVHVKRYKYEVEHTTSTDKVKEMLESHDLKRVPGVALFYTELVQGIPPIFPHLIEKIPTIHAVLVFISIKHLPVPHVDIPERFIFRQVEVRDYKVYRCVARYGYRDSLEEAKDFVVILLESLQHYIRDVNLYTSDEPQYISCHSSRNHSFSREKPSGRHAVHAEDMLTPIESFSEITVISNCGSNRLPQFKTSKMNMEELVKIEQEQLIIEKEMEKSVVYILGETEVVARPHSSLLKKIVVNYIYSFLRKNFVQGQKILFIPHRQLLKVGISYEI</sequence>
<dbReference type="Proteomes" id="UP000479710">
    <property type="component" value="Unassembled WGS sequence"/>
</dbReference>
<dbReference type="AlphaFoldDB" id="A0A6G1ECT7"/>
<dbReference type="Pfam" id="PF02705">
    <property type="entry name" value="K_trans"/>
    <property type="match status" value="1"/>
</dbReference>
<evidence type="ECO:0000256" key="6">
    <source>
        <dbReference type="ARBA" id="ARBA00022958"/>
    </source>
</evidence>
<evidence type="ECO:0000256" key="10">
    <source>
        <dbReference type="RuleBase" id="RU321113"/>
    </source>
</evidence>
<dbReference type="GO" id="GO:0016020">
    <property type="term" value="C:membrane"/>
    <property type="evidence" value="ECO:0007669"/>
    <property type="project" value="UniProtKB-SubCell"/>
</dbReference>
<gene>
    <name evidence="14" type="ORF">E2562_030037</name>
</gene>
<evidence type="ECO:0000256" key="3">
    <source>
        <dbReference type="ARBA" id="ARBA00022448"/>
    </source>
</evidence>
<feature type="transmembrane region" description="Helical" evidence="10">
    <location>
        <begin position="303"/>
        <end position="325"/>
    </location>
</feature>
<comment type="caution">
    <text evidence="14">The sequence shown here is derived from an EMBL/GenBank/DDBJ whole genome shotgun (WGS) entry which is preliminary data.</text>
</comment>